<organism evidence="9 10">
    <name type="scientific">Vibrio viridaestus</name>
    <dbReference type="NCBI Taxonomy" id="2487322"/>
    <lineage>
        <taxon>Bacteria</taxon>
        <taxon>Pseudomonadati</taxon>
        <taxon>Pseudomonadota</taxon>
        <taxon>Gammaproteobacteria</taxon>
        <taxon>Vibrionales</taxon>
        <taxon>Vibrionaceae</taxon>
        <taxon>Vibrio</taxon>
    </lineage>
</organism>
<feature type="transmembrane region" description="Helical" evidence="7">
    <location>
        <begin position="360"/>
        <end position="382"/>
    </location>
</feature>
<dbReference type="PANTHER" id="PTHR23517:SF13">
    <property type="entry name" value="MAJOR FACILITATOR SUPERFAMILY MFS_1"/>
    <property type="match status" value="1"/>
</dbReference>
<feature type="transmembrane region" description="Helical" evidence="7">
    <location>
        <begin position="94"/>
        <end position="115"/>
    </location>
</feature>
<dbReference type="PROSITE" id="PS50850">
    <property type="entry name" value="MFS"/>
    <property type="match status" value="1"/>
</dbReference>
<feature type="transmembrane region" description="Helical" evidence="7">
    <location>
        <begin position="297"/>
        <end position="319"/>
    </location>
</feature>
<dbReference type="Proteomes" id="UP000281112">
    <property type="component" value="Unassembled WGS sequence"/>
</dbReference>
<feature type="transmembrane region" description="Helical" evidence="7">
    <location>
        <begin position="206"/>
        <end position="224"/>
    </location>
</feature>
<feature type="transmembrane region" description="Helical" evidence="7">
    <location>
        <begin position="236"/>
        <end position="256"/>
    </location>
</feature>
<keyword evidence="6 7" id="KW-0472">Membrane</keyword>
<keyword evidence="4 7" id="KW-0812">Transmembrane</keyword>
<dbReference type="Gene3D" id="1.20.1250.20">
    <property type="entry name" value="MFS general substrate transporter like domains"/>
    <property type="match status" value="1"/>
</dbReference>
<evidence type="ECO:0000256" key="3">
    <source>
        <dbReference type="ARBA" id="ARBA00022475"/>
    </source>
</evidence>
<gene>
    <name evidence="9" type="ORF">EES38_17505</name>
</gene>
<accession>A0A3N9TDH6</accession>
<feature type="transmembrane region" description="Helical" evidence="7">
    <location>
        <begin position="268"/>
        <end position="291"/>
    </location>
</feature>
<keyword evidence="10" id="KW-1185">Reference proteome</keyword>
<dbReference type="GO" id="GO:0005886">
    <property type="term" value="C:plasma membrane"/>
    <property type="evidence" value="ECO:0007669"/>
    <property type="project" value="UniProtKB-SubCell"/>
</dbReference>
<feature type="transmembrane region" description="Helical" evidence="7">
    <location>
        <begin position="124"/>
        <end position="146"/>
    </location>
</feature>
<feature type="transmembrane region" description="Helical" evidence="7">
    <location>
        <begin position="32"/>
        <end position="53"/>
    </location>
</feature>
<dbReference type="GO" id="GO:0022857">
    <property type="term" value="F:transmembrane transporter activity"/>
    <property type="evidence" value="ECO:0007669"/>
    <property type="project" value="InterPro"/>
</dbReference>
<dbReference type="InterPro" id="IPR036259">
    <property type="entry name" value="MFS_trans_sf"/>
</dbReference>
<dbReference type="InterPro" id="IPR050171">
    <property type="entry name" value="MFS_Transporters"/>
</dbReference>
<keyword evidence="2" id="KW-0813">Transport</keyword>
<evidence type="ECO:0000256" key="5">
    <source>
        <dbReference type="ARBA" id="ARBA00022989"/>
    </source>
</evidence>
<evidence type="ECO:0000256" key="1">
    <source>
        <dbReference type="ARBA" id="ARBA00004651"/>
    </source>
</evidence>
<name>A0A3N9TDH6_9VIBR</name>
<feature type="transmembrane region" description="Helical" evidence="7">
    <location>
        <begin position="331"/>
        <end position="354"/>
    </location>
</feature>
<feature type="transmembrane region" description="Helical" evidence="7">
    <location>
        <begin position="60"/>
        <end position="82"/>
    </location>
</feature>
<feature type="domain" description="Major facilitator superfamily (MFS) profile" evidence="8">
    <location>
        <begin position="1"/>
        <end position="385"/>
    </location>
</feature>
<evidence type="ECO:0000259" key="8">
    <source>
        <dbReference type="PROSITE" id="PS50850"/>
    </source>
</evidence>
<dbReference type="EMBL" id="RJVQ01000009">
    <property type="protein sequence ID" value="RQW61904.1"/>
    <property type="molecule type" value="Genomic_DNA"/>
</dbReference>
<keyword evidence="5 7" id="KW-1133">Transmembrane helix</keyword>
<evidence type="ECO:0000256" key="7">
    <source>
        <dbReference type="SAM" id="Phobius"/>
    </source>
</evidence>
<evidence type="ECO:0000313" key="10">
    <source>
        <dbReference type="Proteomes" id="UP000281112"/>
    </source>
</evidence>
<evidence type="ECO:0000256" key="2">
    <source>
        <dbReference type="ARBA" id="ARBA00022448"/>
    </source>
</evidence>
<sequence length="389" mass="40731">MIPAAMLLSIFLLSNMPSPIYPLWQNEIGFPTATITVLFSLYQAGVLIGLLGLGRFSDKIGWRASLIGGTAVSFIAAISFASAETPTMLMIARFMSGIAAGIFVSCGPAAVTAILEQENHQKPALVGSLAISIGLAFGPLIGGLFADYLPKPTHYVFVFEAVLLLVGALALLNDPKLKAAASFKQSSHHTQNHTDDHTESQLQKKLFVVVTIIFASCYITSAIYMSVGPSYLQHTLGLNSALLAGLLVFLVFGSAFTAQMLASKLSPLTQTVIALTVGGTGAILLVIGTSINSPTAFFISAILSGASQGLGQLVGLTLVRKITPLPKLRRAYAILNTVGYGAGGGSIAASWPLFNSLGTITAMVVIATVVVVLTLFAASLTLKFRHSMV</sequence>
<proteinExistence type="predicted"/>
<comment type="subcellular location">
    <subcellularLocation>
        <location evidence="1">Cell membrane</location>
        <topology evidence="1">Multi-pass membrane protein</topology>
    </subcellularLocation>
</comment>
<feature type="transmembrane region" description="Helical" evidence="7">
    <location>
        <begin position="152"/>
        <end position="172"/>
    </location>
</feature>
<dbReference type="InterPro" id="IPR011701">
    <property type="entry name" value="MFS"/>
</dbReference>
<dbReference type="PANTHER" id="PTHR23517">
    <property type="entry name" value="RESISTANCE PROTEIN MDTM, PUTATIVE-RELATED-RELATED"/>
    <property type="match status" value="1"/>
</dbReference>
<protein>
    <submittedName>
        <fullName evidence="9">MFS transporter</fullName>
    </submittedName>
</protein>
<comment type="caution">
    <text evidence="9">The sequence shown here is derived from an EMBL/GenBank/DDBJ whole genome shotgun (WGS) entry which is preliminary data.</text>
</comment>
<evidence type="ECO:0000313" key="9">
    <source>
        <dbReference type="EMBL" id="RQW61904.1"/>
    </source>
</evidence>
<evidence type="ECO:0000256" key="6">
    <source>
        <dbReference type="ARBA" id="ARBA00023136"/>
    </source>
</evidence>
<keyword evidence="3" id="KW-1003">Cell membrane</keyword>
<dbReference type="InterPro" id="IPR020846">
    <property type="entry name" value="MFS_dom"/>
</dbReference>
<dbReference type="SUPFAM" id="SSF103473">
    <property type="entry name" value="MFS general substrate transporter"/>
    <property type="match status" value="1"/>
</dbReference>
<dbReference type="AlphaFoldDB" id="A0A3N9TDH6"/>
<evidence type="ECO:0000256" key="4">
    <source>
        <dbReference type="ARBA" id="ARBA00022692"/>
    </source>
</evidence>
<reference evidence="9 10" key="1">
    <citation type="submission" date="2018-11" db="EMBL/GenBank/DDBJ databases">
        <title>Vibrio LJC006 sp. nov., isolated from seawater during the bloom of the enteromorpha.</title>
        <authorList>
            <person name="Liang J."/>
        </authorList>
    </citation>
    <scope>NUCLEOTIDE SEQUENCE [LARGE SCALE GENOMIC DNA]</scope>
    <source>
        <strain evidence="9 10">LJC006</strain>
    </source>
</reference>
<dbReference type="Pfam" id="PF07690">
    <property type="entry name" value="MFS_1"/>
    <property type="match status" value="1"/>
</dbReference>